<dbReference type="Proteomes" id="UP000075230">
    <property type="component" value="Unassembled WGS sequence"/>
</dbReference>
<keyword evidence="1" id="KW-0830">Ubiquinone</keyword>
<evidence type="ECO:0000313" key="2">
    <source>
        <dbReference type="Proteomes" id="UP000075230"/>
    </source>
</evidence>
<dbReference type="AlphaFoldDB" id="A0A146FSX8"/>
<gene>
    <name evidence="1" type="ORF">RIB2604_02601790</name>
</gene>
<evidence type="ECO:0000313" key="1">
    <source>
        <dbReference type="EMBL" id="GAT28537.1"/>
    </source>
</evidence>
<comment type="caution">
    <text evidence="1">The sequence shown here is derived from an EMBL/GenBank/DDBJ whole genome shotgun (WGS) entry which is preliminary data.</text>
</comment>
<accession>A0A146FSX8</accession>
<sequence length="88" mass="9588">MLNEEERAQDVEDLLASLPGREGANVAHGQLPEAAFRAFLTYVSASVEFFGITLSAPEYQENSEETPPLGLFGSAYESGLAMKRFSTE</sequence>
<name>A0A146FSX8_ASPKA</name>
<proteinExistence type="predicted"/>
<reference evidence="2" key="2">
    <citation type="submission" date="2016-02" db="EMBL/GenBank/DDBJ databases">
        <title>Genome sequencing of Aspergillus luchuensis NBRC 4314.</title>
        <authorList>
            <person name="Yamada O."/>
        </authorList>
    </citation>
    <scope>NUCLEOTIDE SEQUENCE [LARGE SCALE GENOMIC DNA]</scope>
    <source>
        <strain evidence="2">RIB 2604</strain>
    </source>
</reference>
<protein>
    <submittedName>
        <fullName evidence="1">NADH-ubiquinone oxidoreductase 64 kDa subunit</fullName>
    </submittedName>
</protein>
<organism evidence="1 2">
    <name type="scientific">Aspergillus kawachii</name>
    <name type="common">White koji mold</name>
    <name type="synonym">Aspergillus awamori var. kawachi</name>
    <dbReference type="NCBI Taxonomy" id="1069201"/>
    <lineage>
        <taxon>Eukaryota</taxon>
        <taxon>Fungi</taxon>
        <taxon>Dikarya</taxon>
        <taxon>Ascomycota</taxon>
        <taxon>Pezizomycotina</taxon>
        <taxon>Eurotiomycetes</taxon>
        <taxon>Eurotiomycetidae</taxon>
        <taxon>Eurotiales</taxon>
        <taxon>Aspergillaceae</taxon>
        <taxon>Aspergillus</taxon>
        <taxon>Aspergillus subgen. Circumdati</taxon>
    </lineage>
</organism>
<dbReference type="EMBL" id="BCWF01000025">
    <property type="protein sequence ID" value="GAT28537.1"/>
    <property type="molecule type" value="Genomic_DNA"/>
</dbReference>
<reference evidence="1 2" key="1">
    <citation type="journal article" date="2016" name="DNA Res.">
        <title>Genome sequence of Aspergillus luchuensis NBRC 4314.</title>
        <authorList>
            <person name="Yamada O."/>
            <person name="Machida M."/>
            <person name="Hosoyama A."/>
            <person name="Goto M."/>
            <person name="Takahashi T."/>
            <person name="Futagami T."/>
            <person name="Yamagata Y."/>
            <person name="Takeuchi M."/>
            <person name="Kobayashi T."/>
            <person name="Koike H."/>
            <person name="Abe K."/>
            <person name="Asai K."/>
            <person name="Arita M."/>
            <person name="Fujita N."/>
            <person name="Fukuda K."/>
            <person name="Higa K."/>
            <person name="Horikawa H."/>
            <person name="Ishikawa T."/>
            <person name="Jinno K."/>
            <person name="Kato Y."/>
            <person name="Kirimura K."/>
            <person name="Mizutani O."/>
            <person name="Nakasone K."/>
            <person name="Sano M."/>
            <person name="Shiraishi Y."/>
            <person name="Tsukahara M."/>
            <person name="Gomi K."/>
        </authorList>
    </citation>
    <scope>NUCLEOTIDE SEQUENCE [LARGE SCALE GENOMIC DNA]</scope>
    <source>
        <strain evidence="1 2">RIB 2604</strain>
    </source>
</reference>